<comment type="caution">
    <text evidence="3">The sequence shown here is derived from an EMBL/GenBank/DDBJ whole genome shotgun (WGS) entry which is preliminary data.</text>
</comment>
<dbReference type="Gene3D" id="3.40.50.720">
    <property type="entry name" value="NAD(P)-binding Rossmann-like Domain"/>
    <property type="match status" value="1"/>
</dbReference>
<comment type="similarity">
    <text evidence="1">Belongs to the HesA/MoeB/ThiF family.</text>
</comment>
<dbReference type="Pfam" id="PF00899">
    <property type="entry name" value="ThiF"/>
    <property type="match status" value="1"/>
</dbReference>
<dbReference type="CDD" id="cd00757">
    <property type="entry name" value="ThiF_MoeB_HesA_family"/>
    <property type="match status" value="1"/>
</dbReference>
<proteinExistence type="inferred from homology"/>
<reference evidence="3" key="1">
    <citation type="journal article" date="2014" name="Int. J. Syst. Evol. Microbiol.">
        <title>Complete genome sequence of Corynebacterium casei LMG S-19264T (=DSM 44701T), isolated from a smear-ripened cheese.</title>
        <authorList>
            <consortium name="US DOE Joint Genome Institute (JGI-PGF)"/>
            <person name="Walter F."/>
            <person name="Albersmeier A."/>
            <person name="Kalinowski J."/>
            <person name="Ruckert C."/>
        </authorList>
    </citation>
    <scope>NUCLEOTIDE SEQUENCE</scope>
    <source>
        <strain evidence="3">CGMCC 1.15454</strain>
    </source>
</reference>
<keyword evidence="4" id="KW-1185">Reference proteome</keyword>
<gene>
    <name evidence="3" type="primary">moeB</name>
    <name evidence="3" type="ORF">GCM10011409_03370</name>
</gene>
<evidence type="ECO:0000259" key="2">
    <source>
        <dbReference type="Pfam" id="PF00899"/>
    </source>
</evidence>
<dbReference type="GO" id="GO:0008146">
    <property type="term" value="F:sulfotransferase activity"/>
    <property type="evidence" value="ECO:0007669"/>
    <property type="project" value="TreeGrafter"/>
</dbReference>
<dbReference type="GO" id="GO:0008641">
    <property type="term" value="F:ubiquitin-like modifier activating enzyme activity"/>
    <property type="evidence" value="ECO:0007669"/>
    <property type="project" value="InterPro"/>
</dbReference>
<dbReference type="PANTHER" id="PTHR10953:SF102">
    <property type="entry name" value="ADENYLYLTRANSFERASE AND SULFURTRANSFERASE MOCS3"/>
    <property type="match status" value="1"/>
</dbReference>
<dbReference type="InterPro" id="IPR045886">
    <property type="entry name" value="ThiF/MoeB/HesA"/>
</dbReference>
<sequence length="337" mass="37670">MNQKRYSRQLLFAPIRKTGQKMLAESTVLVVGAGALGTVISNHLVRAGVGTVRIVDRDYVELSNLQRQMLFDEDDVKEALPKAIAAKRKLQKINSEISIEAIIDNVTSENIDAHMEGVDVVMDGTDNFTTRFLLNDSCFKKNIPFSYGGVVSARGMTTLFVPGETPCLRCITKEEAENGQTCDTVGVIGPAVDMIASIEVIEVLKYLTGNKSALRNTLKTIDFWFNTQFEIKLTKVNPECLTCQKKEFPALQKKVQDLETVLCGRNTVQIHQRAEWDLEKLEDRLAKIMTIKRTPFLLKAQISNGATFVIFPDGRVLVQGTEDITKARTLYDRYIGS</sequence>
<evidence type="ECO:0000313" key="3">
    <source>
        <dbReference type="EMBL" id="GGB29326.1"/>
    </source>
</evidence>
<dbReference type="GO" id="GO:0004792">
    <property type="term" value="F:thiosulfate-cyanide sulfurtransferase activity"/>
    <property type="evidence" value="ECO:0007669"/>
    <property type="project" value="TreeGrafter"/>
</dbReference>
<dbReference type="InterPro" id="IPR035985">
    <property type="entry name" value="Ubiquitin-activating_enz"/>
</dbReference>
<reference evidence="3" key="2">
    <citation type="submission" date="2020-09" db="EMBL/GenBank/DDBJ databases">
        <authorList>
            <person name="Sun Q."/>
            <person name="Zhou Y."/>
        </authorList>
    </citation>
    <scope>NUCLEOTIDE SEQUENCE</scope>
    <source>
        <strain evidence="3">CGMCC 1.15454</strain>
    </source>
</reference>
<accession>A0A9W5TUG7</accession>
<dbReference type="AlphaFoldDB" id="A0A9W5TUG7"/>
<evidence type="ECO:0000313" key="4">
    <source>
        <dbReference type="Proteomes" id="UP000621492"/>
    </source>
</evidence>
<dbReference type="EMBL" id="BMJD01000001">
    <property type="protein sequence ID" value="GGB29326.1"/>
    <property type="molecule type" value="Genomic_DNA"/>
</dbReference>
<dbReference type="GO" id="GO:0005829">
    <property type="term" value="C:cytosol"/>
    <property type="evidence" value="ECO:0007669"/>
    <property type="project" value="TreeGrafter"/>
</dbReference>
<dbReference type="Proteomes" id="UP000621492">
    <property type="component" value="Unassembled WGS sequence"/>
</dbReference>
<feature type="domain" description="THIF-type NAD/FAD binding fold" evidence="2">
    <location>
        <begin position="6"/>
        <end position="241"/>
    </location>
</feature>
<dbReference type="GO" id="GO:0016779">
    <property type="term" value="F:nucleotidyltransferase activity"/>
    <property type="evidence" value="ECO:0007669"/>
    <property type="project" value="TreeGrafter"/>
</dbReference>
<evidence type="ECO:0000256" key="1">
    <source>
        <dbReference type="ARBA" id="ARBA00009919"/>
    </source>
</evidence>
<dbReference type="InterPro" id="IPR000594">
    <property type="entry name" value="ThiF_NAD_FAD-bd"/>
</dbReference>
<dbReference type="FunFam" id="3.40.50.720:FF:000080">
    <property type="entry name" value="Thiazole biosynthesis adenylyltransferase ThiF"/>
    <property type="match status" value="1"/>
</dbReference>
<dbReference type="RefSeq" id="WP_155554095.1">
    <property type="nucleotide sequence ID" value="NZ_BMJD01000001.1"/>
</dbReference>
<name>A0A9W5TUG7_9BACI</name>
<dbReference type="PANTHER" id="PTHR10953">
    <property type="entry name" value="UBIQUITIN-ACTIVATING ENZYME E1"/>
    <property type="match status" value="1"/>
</dbReference>
<protein>
    <submittedName>
        <fullName evidence="3">Thiamine/molybdopterin biosynthesis protein MoeB</fullName>
    </submittedName>
</protein>
<dbReference type="SUPFAM" id="SSF69572">
    <property type="entry name" value="Activating enzymes of the ubiquitin-like proteins"/>
    <property type="match status" value="1"/>
</dbReference>
<organism evidence="3 4">
    <name type="scientific">Lentibacillus populi</name>
    <dbReference type="NCBI Taxonomy" id="1827502"/>
    <lineage>
        <taxon>Bacteria</taxon>
        <taxon>Bacillati</taxon>
        <taxon>Bacillota</taxon>
        <taxon>Bacilli</taxon>
        <taxon>Bacillales</taxon>
        <taxon>Bacillaceae</taxon>
        <taxon>Lentibacillus</taxon>
    </lineage>
</organism>